<evidence type="ECO:0000313" key="2">
    <source>
        <dbReference type="Proteomes" id="UP000054270"/>
    </source>
</evidence>
<accession>A0A0D2NPF1</accession>
<proteinExistence type="predicted"/>
<protein>
    <recommendedName>
        <fullName evidence="3">Reverse transcriptase domain-containing protein</fullName>
    </recommendedName>
</protein>
<dbReference type="STRING" id="945553.A0A0D2NPF1"/>
<evidence type="ECO:0000313" key="1">
    <source>
        <dbReference type="EMBL" id="KJA18651.1"/>
    </source>
</evidence>
<feature type="non-terminal residue" evidence="1">
    <location>
        <position position="182"/>
    </location>
</feature>
<sequence>DPVPQTTSRAATAAEILAYKKVENRVKPVATTLPEHFRIERRTPSDPLAALPPLPHHPPEFTPGIRYTTERKEAMQVNSDGFLLPDEEKLVHHMINVHEDAFAWDESEKGQFSAEYFDDVVIPTIEHIPWALRNIPIPPGIYDRVIEIIKAKIASGIYQASSSSYRSRWFCVLKKDGKSLRI</sequence>
<organism evidence="1 2">
    <name type="scientific">Hypholoma sublateritium (strain FD-334 SS-4)</name>
    <dbReference type="NCBI Taxonomy" id="945553"/>
    <lineage>
        <taxon>Eukaryota</taxon>
        <taxon>Fungi</taxon>
        <taxon>Dikarya</taxon>
        <taxon>Basidiomycota</taxon>
        <taxon>Agaricomycotina</taxon>
        <taxon>Agaricomycetes</taxon>
        <taxon>Agaricomycetidae</taxon>
        <taxon>Agaricales</taxon>
        <taxon>Agaricineae</taxon>
        <taxon>Strophariaceae</taxon>
        <taxon>Hypholoma</taxon>
    </lineage>
</organism>
<dbReference type="OMA" id="PEHFRIE"/>
<name>A0A0D2NPF1_HYPSF</name>
<reference evidence="2" key="1">
    <citation type="submission" date="2014-04" db="EMBL/GenBank/DDBJ databases">
        <title>Evolutionary Origins and Diversification of the Mycorrhizal Mutualists.</title>
        <authorList>
            <consortium name="DOE Joint Genome Institute"/>
            <consortium name="Mycorrhizal Genomics Consortium"/>
            <person name="Kohler A."/>
            <person name="Kuo A."/>
            <person name="Nagy L.G."/>
            <person name="Floudas D."/>
            <person name="Copeland A."/>
            <person name="Barry K.W."/>
            <person name="Cichocki N."/>
            <person name="Veneault-Fourrey C."/>
            <person name="LaButti K."/>
            <person name="Lindquist E.A."/>
            <person name="Lipzen A."/>
            <person name="Lundell T."/>
            <person name="Morin E."/>
            <person name="Murat C."/>
            <person name="Riley R."/>
            <person name="Ohm R."/>
            <person name="Sun H."/>
            <person name="Tunlid A."/>
            <person name="Henrissat B."/>
            <person name="Grigoriev I.V."/>
            <person name="Hibbett D.S."/>
            <person name="Martin F."/>
        </authorList>
    </citation>
    <scope>NUCLEOTIDE SEQUENCE [LARGE SCALE GENOMIC DNA]</scope>
    <source>
        <strain evidence="2">FD-334 SS-4</strain>
    </source>
</reference>
<feature type="non-terminal residue" evidence="1">
    <location>
        <position position="1"/>
    </location>
</feature>
<evidence type="ECO:0008006" key="3">
    <source>
        <dbReference type="Google" id="ProtNLM"/>
    </source>
</evidence>
<dbReference type="EMBL" id="KN817586">
    <property type="protein sequence ID" value="KJA18651.1"/>
    <property type="molecule type" value="Genomic_DNA"/>
</dbReference>
<dbReference type="InterPro" id="IPR043502">
    <property type="entry name" value="DNA/RNA_pol_sf"/>
</dbReference>
<dbReference type="AlphaFoldDB" id="A0A0D2NPF1"/>
<gene>
    <name evidence="1" type="ORF">HYPSUDRAFT_111434</name>
</gene>
<keyword evidence="2" id="KW-1185">Reference proteome</keyword>
<dbReference type="OrthoDB" id="5599163at2759"/>
<dbReference type="SUPFAM" id="SSF56672">
    <property type="entry name" value="DNA/RNA polymerases"/>
    <property type="match status" value="1"/>
</dbReference>
<dbReference type="Proteomes" id="UP000054270">
    <property type="component" value="Unassembled WGS sequence"/>
</dbReference>